<proteinExistence type="predicted"/>
<dbReference type="RefSeq" id="WP_199981138.1">
    <property type="nucleotide sequence ID" value="NZ_JADWNA010000007.1"/>
</dbReference>
<organism evidence="1 2">
    <name type="scientific">Citrobacter cronae</name>
    <dbReference type="NCBI Taxonomy" id="1748967"/>
    <lineage>
        <taxon>Bacteria</taxon>
        <taxon>Pseudomonadati</taxon>
        <taxon>Pseudomonadota</taxon>
        <taxon>Gammaproteobacteria</taxon>
        <taxon>Enterobacterales</taxon>
        <taxon>Enterobacteriaceae</taxon>
        <taxon>Citrobacter</taxon>
        <taxon>Citrobacter freundii complex</taxon>
    </lineage>
</organism>
<dbReference type="Proteomes" id="UP001318920">
    <property type="component" value="Unassembled WGS sequence"/>
</dbReference>
<keyword evidence="2" id="KW-1185">Reference proteome</keyword>
<sequence length="422" mass="49880">MTKNTGECINRKCKKPISEYGEANENRYCEEHYQLSVEKNKKNLQKRISKIADRTISIKKLRKIEDLISNGKIKEEIERKKINKKWTSESIKRKSDVNDILKSREWKNTQELIRRRNVFCNKKEFMNYVQNVFQLYSLKLLFSREYLNKDNTYKKHVETPLINLIPVVTIKLEVAFTFNIQSSVSMSSDDVILVPERIRKMITLKKALLNKKRGGYVPKDLNDKSSKRKAKEFKIKKSKIKKKSNGIYQQIKRENSLENVISFMDSIRANLKHEHRNIFSTFPPFFNNPIEKSLPFFHLAQSQYVRIFKKDAENVFISLEKELSTFGIYLEAYGLLSLHELMSGRAIGNELINKTRQWIENKQKEKSDLYNIMVNIQTEFEVVFKIKISDRHIFSKMYNSYFSEDIVQVSPITGEIEAIRKK</sequence>
<protein>
    <submittedName>
        <fullName evidence="1">Uncharacterized protein</fullName>
    </submittedName>
</protein>
<comment type="caution">
    <text evidence="1">The sequence shown here is derived from an EMBL/GenBank/DDBJ whole genome shotgun (WGS) entry which is preliminary data.</text>
</comment>
<dbReference type="EMBL" id="JADWNA010000007">
    <property type="protein sequence ID" value="MBJ8390987.1"/>
    <property type="molecule type" value="Genomic_DNA"/>
</dbReference>
<gene>
    <name evidence="1" type="ORF">I6M80_12100</name>
</gene>
<reference evidence="1 2" key="1">
    <citation type="submission" date="2020-11" db="EMBL/GenBank/DDBJ databases">
        <title>Enhanced detection system for hospital associated transmission using whole genome sequencing surveillance.</title>
        <authorList>
            <person name="Harrison L.H."/>
            <person name="Van Tyne D."/>
            <person name="Marsh J.W."/>
            <person name="Griffith M.P."/>
            <person name="Snyder D.J."/>
            <person name="Cooper V.S."/>
            <person name="Mustapha M."/>
        </authorList>
    </citation>
    <scope>NUCLEOTIDE SEQUENCE [LARGE SCALE GENOMIC DNA]</scope>
    <source>
        <strain evidence="1 2">CB00171</strain>
    </source>
</reference>
<name>A0ABS1A577_9ENTR</name>
<evidence type="ECO:0000313" key="1">
    <source>
        <dbReference type="EMBL" id="MBJ8390987.1"/>
    </source>
</evidence>
<accession>A0ABS1A577</accession>
<evidence type="ECO:0000313" key="2">
    <source>
        <dbReference type="Proteomes" id="UP001318920"/>
    </source>
</evidence>